<organism evidence="3 4">
    <name type="scientific">Enemella dayhoffiae</name>
    <dbReference type="NCBI Taxonomy" id="2016507"/>
    <lineage>
        <taxon>Bacteria</taxon>
        <taxon>Bacillati</taxon>
        <taxon>Actinomycetota</taxon>
        <taxon>Actinomycetes</taxon>
        <taxon>Propionibacteriales</taxon>
        <taxon>Propionibacteriaceae</taxon>
        <taxon>Enemella</taxon>
    </lineage>
</organism>
<evidence type="ECO:0000256" key="1">
    <source>
        <dbReference type="SAM" id="MobiDB-lite"/>
    </source>
</evidence>
<keyword evidence="2" id="KW-0812">Transmembrane</keyword>
<dbReference type="Proteomes" id="UP000216311">
    <property type="component" value="Unassembled WGS sequence"/>
</dbReference>
<evidence type="ECO:0000256" key="2">
    <source>
        <dbReference type="SAM" id="Phobius"/>
    </source>
</evidence>
<feature type="region of interest" description="Disordered" evidence="1">
    <location>
        <begin position="73"/>
        <end position="108"/>
    </location>
</feature>
<protein>
    <submittedName>
        <fullName evidence="3">Uncharacterized protein</fullName>
    </submittedName>
</protein>
<feature type="compositionally biased region" description="Polar residues" evidence="1">
    <location>
        <begin position="98"/>
        <end position="108"/>
    </location>
</feature>
<dbReference type="AlphaFoldDB" id="A0A255GZB0"/>
<evidence type="ECO:0000313" key="4">
    <source>
        <dbReference type="Proteomes" id="UP000216311"/>
    </source>
</evidence>
<keyword evidence="2" id="KW-0472">Membrane</keyword>
<proteinExistence type="predicted"/>
<keyword evidence="2" id="KW-1133">Transmembrane helix</keyword>
<dbReference type="EMBL" id="NMVQ01000023">
    <property type="protein sequence ID" value="OYO20939.1"/>
    <property type="molecule type" value="Genomic_DNA"/>
</dbReference>
<feature type="compositionally biased region" description="Gly residues" evidence="1">
    <location>
        <begin position="78"/>
        <end position="90"/>
    </location>
</feature>
<name>A0A255GZB0_9ACTN</name>
<keyword evidence="4" id="KW-1185">Reference proteome</keyword>
<feature type="transmembrane region" description="Helical" evidence="2">
    <location>
        <begin position="26"/>
        <end position="54"/>
    </location>
</feature>
<gene>
    <name evidence="3" type="ORF">CGZ93_12050</name>
</gene>
<reference evidence="3 4" key="1">
    <citation type="submission" date="2017-07" db="EMBL/GenBank/DDBJ databases">
        <title>Draft whole genome sequences of clinical Proprionibacteriaceae strains.</title>
        <authorList>
            <person name="Bernier A.-M."/>
            <person name="Bernard K."/>
            <person name="Domingo M.-C."/>
        </authorList>
    </citation>
    <scope>NUCLEOTIDE SEQUENCE [LARGE SCALE GENOMIC DNA]</scope>
    <source>
        <strain evidence="3 4">NML 130396</strain>
    </source>
</reference>
<accession>A0A255GZB0</accession>
<sequence>MSELSCMLIPLTGTFPGWPTAEQPSVALWLFVVLGIPVLVAVVIAVVVGAGALARRGRGERQLNQPVWYGQSAVASGNGQGELTDGGGQPKGDDNSNDKNLGGTSVRW</sequence>
<evidence type="ECO:0000313" key="3">
    <source>
        <dbReference type="EMBL" id="OYO20939.1"/>
    </source>
</evidence>
<comment type="caution">
    <text evidence="3">The sequence shown here is derived from an EMBL/GenBank/DDBJ whole genome shotgun (WGS) entry which is preliminary data.</text>
</comment>